<proteinExistence type="predicted"/>
<sequence length="422" mass="48188">MDKILIESQVGMEVYSEFFHEYLDTDQDQEFWSNIGTGKYDLSYLINGGGTVNYEYDTLEAIYGEGFDINKLQKEFTQMLNEKRLEFGLEEIIPERKIDVNVDDLAGLLKDNPKALDAQYPNLSQIIEDAGIRIKSFEELTQRQKENTEEWHGFENIEPGELFFSYADGTPGTYSILSQALLDYCSDAGLSSGFMEYIPKLGSLKDLVENDLDGFTFENIKGYNSLIQLGLDQKEIDNIERAKQVLLSPGELETLGRGNLAQEVSSNYDLKSVGLDEKHFDALLEETAFYQDLNTQFLHEFKEWPDIFSASQYESLKEETRKQILGSQEGLQQAIYEATEANGSIEQISDYAKDILTEVNNYKVLDENLERLLQENNVFINNVAPPKIQPLNKFEERLAQAENSKSKENSKQNFSLKTGFHV</sequence>
<dbReference type="AlphaFoldDB" id="A0A841C5N5"/>
<accession>A0A841C5N5</accession>
<evidence type="ECO:0000313" key="3">
    <source>
        <dbReference type="Proteomes" id="UP000562464"/>
    </source>
</evidence>
<evidence type="ECO:0000256" key="1">
    <source>
        <dbReference type="SAM" id="MobiDB-lite"/>
    </source>
</evidence>
<name>A0A841C5N5_9LACT</name>
<reference evidence="2 3" key="1">
    <citation type="submission" date="2020-08" db="EMBL/GenBank/DDBJ databases">
        <title>Genomic Encyclopedia of Type Strains, Phase IV (KMG-IV): sequencing the most valuable type-strain genomes for metagenomic binning, comparative biology and taxonomic classification.</title>
        <authorList>
            <person name="Goeker M."/>
        </authorList>
    </citation>
    <scope>NUCLEOTIDE SEQUENCE [LARGE SCALE GENOMIC DNA]</scope>
    <source>
        <strain evidence="2 3">DSM 14925</strain>
    </source>
</reference>
<gene>
    <name evidence="2" type="ORF">HNQ37_000459</name>
</gene>
<feature type="compositionally biased region" description="Basic and acidic residues" evidence="1">
    <location>
        <begin position="401"/>
        <end position="410"/>
    </location>
</feature>
<dbReference type="Proteomes" id="UP000562464">
    <property type="component" value="Unassembled WGS sequence"/>
</dbReference>
<feature type="region of interest" description="Disordered" evidence="1">
    <location>
        <begin position="401"/>
        <end position="422"/>
    </location>
</feature>
<dbReference type="RefSeq" id="WP_183538919.1">
    <property type="nucleotide sequence ID" value="NZ_JACHHV010000005.1"/>
</dbReference>
<dbReference type="EMBL" id="JACHHV010000005">
    <property type="protein sequence ID" value="MBB5887587.1"/>
    <property type="molecule type" value="Genomic_DNA"/>
</dbReference>
<comment type="caution">
    <text evidence="2">The sequence shown here is derived from an EMBL/GenBank/DDBJ whole genome shotgun (WGS) entry which is preliminary data.</text>
</comment>
<organism evidence="2 3">
    <name type="scientific">Lactovum miscens</name>
    <dbReference type="NCBI Taxonomy" id="190387"/>
    <lineage>
        <taxon>Bacteria</taxon>
        <taxon>Bacillati</taxon>
        <taxon>Bacillota</taxon>
        <taxon>Bacilli</taxon>
        <taxon>Lactobacillales</taxon>
        <taxon>Streptococcaceae</taxon>
        <taxon>Lactovum</taxon>
    </lineage>
</organism>
<evidence type="ECO:0000313" key="2">
    <source>
        <dbReference type="EMBL" id="MBB5887587.1"/>
    </source>
</evidence>
<keyword evidence="3" id="KW-1185">Reference proteome</keyword>
<protein>
    <submittedName>
        <fullName evidence="2">Uncharacterized protein</fullName>
    </submittedName>
</protein>